<dbReference type="Pfam" id="PF13810">
    <property type="entry name" value="DUF4185"/>
    <property type="match status" value="1"/>
</dbReference>
<organism evidence="2 3">
    <name type="scientific">Coniochaeta ligniaria NRRL 30616</name>
    <dbReference type="NCBI Taxonomy" id="1408157"/>
    <lineage>
        <taxon>Eukaryota</taxon>
        <taxon>Fungi</taxon>
        <taxon>Dikarya</taxon>
        <taxon>Ascomycota</taxon>
        <taxon>Pezizomycotina</taxon>
        <taxon>Sordariomycetes</taxon>
        <taxon>Sordariomycetidae</taxon>
        <taxon>Coniochaetales</taxon>
        <taxon>Coniochaetaceae</taxon>
        <taxon>Coniochaeta</taxon>
    </lineage>
</organism>
<dbReference type="AlphaFoldDB" id="A0A1J7JBG5"/>
<name>A0A1J7JBG5_9PEZI</name>
<accession>A0A1J7JBG5</accession>
<evidence type="ECO:0000313" key="3">
    <source>
        <dbReference type="Proteomes" id="UP000182658"/>
    </source>
</evidence>
<evidence type="ECO:0000259" key="1">
    <source>
        <dbReference type="Pfam" id="PF13810"/>
    </source>
</evidence>
<protein>
    <recommendedName>
        <fullName evidence="1">DUF4185 domain-containing protein</fullName>
    </recommendedName>
</protein>
<keyword evidence="3" id="KW-1185">Reference proteome</keyword>
<dbReference type="OrthoDB" id="2583188at2759"/>
<evidence type="ECO:0000313" key="2">
    <source>
        <dbReference type="EMBL" id="OIW27112.1"/>
    </source>
</evidence>
<dbReference type="Proteomes" id="UP000182658">
    <property type="component" value="Unassembled WGS sequence"/>
</dbReference>
<dbReference type="InterPro" id="IPR025442">
    <property type="entry name" value="DUF4185"/>
</dbReference>
<gene>
    <name evidence="2" type="ORF">CONLIGDRAFT_602009</name>
</gene>
<sequence>MNRIDNTAPSGTNPIRRCRVQFLGEQSPINSEPSGRDLGFTGQLGGHWYAVYGDTLWKEPFYMIRNGISRMTANPLKVEDLHVRRDMPRQHQFIPWNAAWGEKQNWFLGVSSILEVDEKTATGAIFYLVTNGIMSADSKSIGTGIAMVKVVGGVPTITKRFGDRGYWWDARDNARWGDVSTFKDPRSEYIYAWGGTPEILKHDKDRKSLVFLARVKAEACFDLKSYEYWWGREKGWSTRNLDQFDHETAVWDGTGQGQVVWNEYLGCYILVHLTCWGIGHGIVHLRTAQQPEGPWTPDVRVFRDESIEGGFVYAGVAHPYLDPSGKTLTVSWTNNNHIRVAKIDFTQGGDIKSNGLNTGCVVS</sequence>
<proteinExistence type="predicted"/>
<feature type="domain" description="DUF4185" evidence="1">
    <location>
        <begin position="180"/>
        <end position="336"/>
    </location>
</feature>
<reference evidence="2 3" key="1">
    <citation type="submission" date="2016-10" db="EMBL/GenBank/DDBJ databases">
        <title>Draft genome sequence of Coniochaeta ligniaria NRRL30616, a lignocellulolytic fungus for bioabatement of inhibitors in plant biomass hydrolysates.</title>
        <authorList>
            <consortium name="DOE Joint Genome Institute"/>
            <person name="Jimenez D.J."/>
            <person name="Hector R.E."/>
            <person name="Riley R."/>
            <person name="Sun H."/>
            <person name="Grigoriev I.V."/>
            <person name="Van Elsas J.D."/>
            <person name="Nichols N.N."/>
        </authorList>
    </citation>
    <scope>NUCLEOTIDE SEQUENCE [LARGE SCALE GENOMIC DNA]</scope>
    <source>
        <strain evidence="2 3">NRRL 30616</strain>
    </source>
</reference>
<dbReference type="InParanoid" id="A0A1J7JBG5"/>
<dbReference type="EMBL" id="KV875100">
    <property type="protein sequence ID" value="OIW27112.1"/>
    <property type="molecule type" value="Genomic_DNA"/>
</dbReference>